<feature type="transmembrane region" description="Helical" evidence="1">
    <location>
        <begin position="12"/>
        <end position="32"/>
    </location>
</feature>
<keyword evidence="1" id="KW-1133">Transmembrane helix</keyword>
<name>A0A8D8ZJ15_9HEMI</name>
<protein>
    <submittedName>
        <fullName evidence="2">Uncharacterized protein</fullName>
    </submittedName>
</protein>
<keyword evidence="1" id="KW-0812">Transmembrane</keyword>
<proteinExistence type="predicted"/>
<dbReference type="EMBL" id="HBUF01515986">
    <property type="protein sequence ID" value="CAG6747849.1"/>
    <property type="molecule type" value="Transcribed_RNA"/>
</dbReference>
<evidence type="ECO:0000313" key="2">
    <source>
        <dbReference type="EMBL" id="CAG6747849.1"/>
    </source>
</evidence>
<sequence length="104" mass="12433">MFFSSLVSSRSYFSTVFPVFSLLAIVLLYLLLYYQYYHCYPIKCFFSFITSSALPQKPHLTFFLSQYFEHKNFRVFILLSAFFQIGLYVCKRHSTVHIGAFYHF</sequence>
<feature type="transmembrane region" description="Helical" evidence="1">
    <location>
        <begin position="73"/>
        <end position="90"/>
    </location>
</feature>
<evidence type="ECO:0000256" key="1">
    <source>
        <dbReference type="SAM" id="Phobius"/>
    </source>
</evidence>
<dbReference type="AlphaFoldDB" id="A0A8D8ZJ15"/>
<accession>A0A8D8ZJ15</accession>
<keyword evidence="1" id="KW-0472">Membrane</keyword>
<reference evidence="2" key="1">
    <citation type="submission" date="2021-05" db="EMBL/GenBank/DDBJ databases">
        <authorList>
            <person name="Alioto T."/>
            <person name="Alioto T."/>
            <person name="Gomez Garrido J."/>
        </authorList>
    </citation>
    <scope>NUCLEOTIDE SEQUENCE</scope>
</reference>
<organism evidence="2">
    <name type="scientific">Cacopsylla melanoneura</name>
    <dbReference type="NCBI Taxonomy" id="428564"/>
    <lineage>
        <taxon>Eukaryota</taxon>
        <taxon>Metazoa</taxon>
        <taxon>Ecdysozoa</taxon>
        <taxon>Arthropoda</taxon>
        <taxon>Hexapoda</taxon>
        <taxon>Insecta</taxon>
        <taxon>Pterygota</taxon>
        <taxon>Neoptera</taxon>
        <taxon>Paraneoptera</taxon>
        <taxon>Hemiptera</taxon>
        <taxon>Sternorrhyncha</taxon>
        <taxon>Psylloidea</taxon>
        <taxon>Psyllidae</taxon>
        <taxon>Psyllinae</taxon>
        <taxon>Cacopsylla</taxon>
    </lineage>
</organism>